<dbReference type="InterPro" id="IPR003661">
    <property type="entry name" value="HisK_dim/P_dom"/>
</dbReference>
<evidence type="ECO:0000256" key="7">
    <source>
        <dbReference type="ARBA" id="ARBA00022553"/>
    </source>
</evidence>
<dbReference type="InterPro" id="IPR004358">
    <property type="entry name" value="Sig_transdc_His_kin-like_C"/>
</dbReference>
<dbReference type="PANTHER" id="PTHR44936">
    <property type="entry name" value="SENSOR PROTEIN CREC"/>
    <property type="match status" value="1"/>
</dbReference>
<dbReference type="PRINTS" id="PR00344">
    <property type="entry name" value="BCTRLSENSOR"/>
</dbReference>
<dbReference type="CDD" id="cd06225">
    <property type="entry name" value="HAMP"/>
    <property type="match status" value="1"/>
</dbReference>
<keyword evidence="10" id="KW-0418">Kinase</keyword>
<evidence type="ECO:0000256" key="21">
    <source>
        <dbReference type="SAM" id="Phobius"/>
    </source>
</evidence>
<dbReference type="InterPro" id="IPR005467">
    <property type="entry name" value="His_kinase_dom"/>
</dbReference>
<dbReference type="PROSITE" id="PS50109">
    <property type="entry name" value="HIS_KIN"/>
    <property type="match status" value="1"/>
</dbReference>
<keyword evidence="18" id="KW-0464">Manganese</keyword>
<feature type="transmembrane region" description="Helical" evidence="21">
    <location>
        <begin position="9"/>
        <end position="31"/>
    </location>
</feature>
<dbReference type="EC" id="2.7.13.3" evidence="5"/>
<evidence type="ECO:0000256" key="3">
    <source>
        <dbReference type="ARBA" id="ARBA00001946"/>
    </source>
</evidence>
<dbReference type="InterPro" id="IPR036890">
    <property type="entry name" value="HATPase_C_sf"/>
</dbReference>
<evidence type="ECO:0000256" key="14">
    <source>
        <dbReference type="ARBA" id="ARBA00022912"/>
    </source>
</evidence>
<evidence type="ECO:0000256" key="8">
    <source>
        <dbReference type="ARBA" id="ARBA00022679"/>
    </source>
</evidence>
<evidence type="ECO:0000256" key="6">
    <source>
        <dbReference type="ARBA" id="ARBA00022475"/>
    </source>
</evidence>
<dbReference type="InterPro" id="IPR036097">
    <property type="entry name" value="HisK_dim/P_sf"/>
</dbReference>
<reference evidence="24 25" key="1">
    <citation type="journal article" date="2018" name="Int. J. Syst. Evol. Microbiol.">
        <title>Uliginosibacterium sediminicola sp. nov., isolated from freshwater sediment.</title>
        <authorList>
            <person name="Hwang W.M."/>
            <person name="Kim S.M."/>
            <person name="Kang K."/>
            <person name="Ahn T.Y."/>
        </authorList>
    </citation>
    <scope>NUCLEOTIDE SEQUENCE [LARGE SCALE GENOMIC DNA]</scope>
    <source>
        <strain evidence="24 25">M1-21</strain>
    </source>
</reference>
<keyword evidence="11" id="KW-0378">Hydrolase</keyword>
<dbReference type="InterPro" id="IPR003660">
    <property type="entry name" value="HAMP_dom"/>
</dbReference>
<evidence type="ECO:0000313" key="25">
    <source>
        <dbReference type="Proteomes" id="UP001410394"/>
    </source>
</evidence>
<comment type="cofactor">
    <cofactor evidence="3">
        <name>Mg(2+)</name>
        <dbReference type="ChEBI" id="CHEBI:18420"/>
    </cofactor>
</comment>
<comment type="catalytic activity">
    <reaction evidence="1">
        <text>ATP + protein L-histidine = ADP + protein N-phospho-L-histidine.</text>
        <dbReference type="EC" id="2.7.13.3"/>
    </reaction>
</comment>
<organism evidence="24 25">
    <name type="scientific">Uliginosibacterium sediminicola</name>
    <dbReference type="NCBI Taxonomy" id="2024550"/>
    <lineage>
        <taxon>Bacteria</taxon>
        <taxon>Pseudomonadati</taxon>
        <taxon>Pseudomonadota</taxon>
        <taxon>Betaproteobacteria</taxon>
        <taxon>Rhodocyclales</taxon>
        <taxon>Zoogloeaceae</taxon>
        <taxon>Uliginosibacterium</taxon>
    </lineage>
</organism>
<dbReference type="SMART" id="SM00304">
    <property type="entry name" value="HAMP"/>
    <property type="match status" value="1"/>
</dbReference>
<sequence length="437" mass="48002">MKRRLFWKILFAFWLTFLLITEGVWLLLIFIDAPHKPRESRLEQLQAGYVLDAASSALHFGGEAGLQALLQTWPATRRAQLQRVPLSQALPARAFAREVSLPDGSRQRLQYQPDIREMLGPLPGPFDFPPPMLWLCAVFGLLFSAALAWHLTRPVQVLRAGFARLAKGEFATRLQPGMGGRRDEIADLAADFDSMATQLEQLVRSREQLLHDVSHELRSPLARLHVAAELARSQPQRVEETLARIEAEAHRLDELVGSLLALSRIESGAPVLDDYFDLAGLVLHVISDARFEALRSGVQIATNLEDNGITQEWPILRGSTELMRRSLDNLLRNALRFSSAAQCVRVDLTMDAAADELVLEVSDQGPGVAPDVLEHIFEPFVRGESGSTGFGLGLSIVRRAIIAHGGRVSARNGDSGGLSVCVRLPCAGRSQAAALSA</sequence>
<dbReference type="Proteomes" id="UP001410394">
    <property type="component" value="Unassembled WGS sequence"/>
</dbReference>
<evidence type="ECO:0000313" key="24">
    <source>
        <dbReference type="EMBL" id="MEN3067324.1"/>
    </source>
</evidence>
<dbReference type="InterPro" id="IPR050980">
    <property type="entry name" value="2C_sensor_his_kinase"/>
</dbReference>
<evidence type="ECO:0000256" key="5">
    <source>
        <dbReference type="ARBA" id="ARBA00012438"/>
    </source>
</evidence>
<evidence type="ECO:0000256" key="10">
    <source>
        <dbReference type="ARBA" id="ARBA00022777"/>
    </source>
</evidence>
<gene>
    <name evidence="24" type="ORF">ABDB84_02465</name>
</gene>
<evidence type="ECO:0000256" key="4">
    <source>
        <dbReference type="ARBA" id="ARBA00004651"/>
    </source>
</evidence>
<dbReference type="SUPFAM" id="SSF47384">
    <property type="entry name" value="Homodimeric domain of signal transducing histidine kinase"/>
    <property type="match status" value="1"/>
</dbReference>
<keyword evidence="13" id="KW-0460">Magnesium</keyword>
<evidence type="ECO:0000259" key="23">
    <source>
        <dbReference type="PROSITE" id="PS50885"/>
    </source>
</evidence>
<feature type="domain" description="HAMP" evidence="23">
    <location>
        <begin position="149"/>
        <end position="204"/>
    </location>
</feature>
<dbReference type="SMART" id="SM00388">
    <property type="entry name" value="HisKA"/>
    <property type="match status" value="1"/>
</dbReference>
<dbReference type="InterPro" id="IPR003594">
    <property type="entry name" value="HATPase_dom"/>
</dbReference>
<dbReference type="Gene3D" id="1.10.287.130">
    <property type="match status" value="1"/>
</dbReference>
<dbReference type="PANTHER" id="PTHR44936:SF9">
    <property type="entry name" value="SENSOR PROTEIN CREC"/>
    <property type="match status" value="1"/>
</dbReference>
<evidence type="ECO:0000259" key="22">
    <source>
        <dbReference type="PROSITE" id="PS50109"/>
    </source>
</evidence>
<keyword evidence="21" id="KW-0812">Transmembrane</keyword>
<dbReference type="PROSITE" id="PS50885">
    <property type="entry name" value="HAMP"/>
    <property type="match status" value="1"/>
</dbReference>
<keyword evidence="21" id="KW-0472">Membrane</keyword>
<keyword evidence="17" id="KW-0843">Virulence</keyword>
<feature type="transmembrane region" description="Helical" evidence="21">
    <location>
        <begin position="132"/>
        <end position="151"/>
    </location>
</feature>
<keyword evidence="15" id="KW-0902">Two-component regulatory system</keyword>
<comment type="subcellular location">
    <subcellularLocation>
        <location evidence="4">Cell membrane</location>
        <topology evidence="4">Multi-pass membrane protein</topology>
    </subcellularLocation>
</comment>
<keyword evidence="6" id="KW-1003">Cell membrane</keyword>
<evidence type="ECO:0000256" key="20">
    <source>
        <dbReference type="ARBA" id="ARBA00041776"/>
    </source>
</evidence>
<comment type="cofactor">
    <cofactor evidence="2">
        <name>Mn(2+)</name>
        <dbReference type="ChEBI" id="CHEBI:29035"/>
    </cofactor>
</comment>
<evidence type="ECO:0000256" key="15">
    <source>
        <dbReference type="ARBA" id="ARBA00023012"/>
    </source>
</evidence>
<keyword evidence="8" id="KW-0808">Transferase</keyword>
<keyword evidence="9" id="KW-0547">Nucleotide-binding</keyword>
<dbReference type="Pfam" id="PF02518">
    <property type="entry name" value="HATPase_c"/>
    <property type="match status" value="1"/>
</dbReference>
<dbReference type="SUPFAM" id="SSF55874">
    <property type="entry name" value="ATPase domain of HSP90 chaperone/DNA topoisomerase II/histidine kinase"/>
    <property type="match status" value="1"/>
</dbReference>
<evidence type="ECO:0000256" key="19">
    <source>
        <dbReference type="ARBA" id="ARBA00040454"/>
    </source>
</evidence>
<comment type="caution">
    <text evidence="24">The sequence shown here is derived from an EMBL/GenBank/DDBJ whole genome shotgun (WGS) entry which is preliminary data.</text>
</comment>
<evidence type="ECO:0000256" key="1">
    <source>
        <dbReference type="ARBA" id="ARBA00000085"/>
    </source>
</evidence>
<feature type="domain" description="Histidine kinase" evidence="22">
    <location>
        <begin position="212"/>
        <end position="428"/>
    </location>
</feature>
<evidence type="ECO:0000256" key="13">
    <source>
        <dbReference type="ARBA" id="ARBA00022842"/>
    </source>
</evidence>
<keyword evidence="21" id="KW-1133">Transmembrane helix</keyword>
<protein>
    <recommendedName>
        <fullName evidence="19">Signal transduction histidine-protein kinase/phosphatase MprB</fullName>
        <ecNumber evidence="5">2.7.13.3</ecNumber>
    </recommendedName>
    <alternativeName>
        <fullName evidence="20">Mycobacterial persistence regulator B</fullName>
    </alternativeName>
</protein>
<dbReference type="GO" id="GO:0005524">
    <property type="term" value="F:ATP binding"/>
    <property type="evidence" value="ECO:0007669"/>
    <property type="project" value="UniProtKB-KW"/>
</dbReference>
<keyword evidence="14" id="KW-0904">Protein phosphatase</keyword>
<dbReference type="CDD" id="cd00082">
    <property type="entry name" value="HisKA"/>
    <property type="match status" value="1"/>
</dbReference>
<keyword evidence="12 24" id="KW-0067">ATP-binding</keyword>
<dbReference type="Pfam" id="PF00672">
    <property type="entry name" value="HAMP"/>
    <property type="match status" value="1"/>
</dbReference>
<keyword evidence="16" id="KW-0346">Stress response</keyword>
<keyword evidence="7" id="KW-0597">Phosphoprotein</keyword>
<dbReference type="Gene3D" id="6.10.340.10">
    <property type="match status" value="1"/>
</dbReference>
<dbReference type="RefSeq" id="WP_345918091.1">
    <property type="nucleotide sequence ID" value="NZ_JBDIVE010000001.1"/>
</dbReference>
<evidence type="ECO:0000256" key="17">
    <source>
        <dbReference type="ARBA" id="ARBA00023026"/>
    </source>
</evidence>
<evidence type="ECO:0000256" key="2">
    <source>
        <dbReference type="ARBA" id="ARBA00001936"/>
    </source>
</evidence>
<evidence type="ECO:0000256" key="16">
    <source>
        <dbReference type="ARBA" id="ARBA00023016"/>
    </source>
</evidence>
<evidence type="ECO:0000256" key="11">
    <source>
        <dbReference type="ARBA" id="ARBA00022801"/>
    </source>
</evidence>
<dbReference type="SMART" id="SM00387">
    <property type="entry name" value="HATPase_c"/>
    <property type="match status" value="1"/>
</dbReference>
<dbReference type="SUPFAM" id="SSF158472">
    <property type="entry name" value="HAMP domain-like"/>
    <property type="match status" value="1"/>
</dbReference>
<dbReference type="Pfam" id="PF00512">
    <property type="entry name" value="HisKA"/>
    <property type="match status" value="1"/>
</dbReference>
<evidence type="ECO:0000256" key="18">
    <source>
        <dbReference type="ARBA" id="ARBA00023211"/>
    </source>
</evidence>
<accession>A0ABU9YUE8</accession>
<dbReference type="Gene3D" id="3.30.565.10">
    <property type="entry name" value="Histidine kinase-like ATPase, C-terminal domain"/>
    <property type="match status" value="1"/>
</dbReference>
<keyword evidence="25" id="KW-1185">Reference proteome</keyword>
<dbReference type="EMBL" id="JBDIVE010000001">
    <property type="protein sequence ID" value="MEN3067324.1"/>
    <property type="molecule type" value="Genomic_DNA"/>
</dbReference>
<evidence type="ECO:0000256" key="9">
    <source>
        <dbReference type="ARBA" id="ARBA00022741"/>
    </source>
</evidence>
<evidence type="ECO:0000256" key="12">
    <source>
        <dbReference type="ARBA" id="ARBA00022840"/>
    </source>
</evidence>
<proteinExistence type="predicted"/>
<name>A0ABU9YUE8_9RHOO</name>